<accession>A0AAP0PZ92</accession>
<evidence type="ECO:0000256" key="1">
    <source>
        <dbReference type="ARBA" id="ARBA00022499"/>
    </source>
</evidence>
<name>A0AAP0PZ92_9MAGN</name>
<proteinExistence type="predicted"/>
<dbReference type="InterPro" id="IPR000626">
    <property type="entry name" value="Ubiquitin-like_dom"/>
</dbReference>
<dbReference type="PROSITE" id="PS50053">
    <property type="entry name" value="UBIQUITIN_2"/>
    <property type="match status" value="3"/>
</dbReference>
<dbReference type="Pfam" id="PF00240">
    <property type="entry name" value="ubiquitin"/>
    <property type="match status" value="3"/>
</dbReference>
<dbReference type="GO" id="GO:0003729">
    <property type="term" value="F:mRNA binding"/>
    <property type="evidence" value="ECO:0007669"/>
    <property type="project" value="UniProtKB-ARBA"/>
</dbReference>
<keyword evidence="1" id="KW-1017">Isopeptide bond</keyword>
<dbReference type="InterPro" id="IPR019956">
    <property type="entry name" value="Ubiquitin_dom"/>
</dbReference>
<dbReference type="SMART" id="SM00213">
    <property type="entry name" value="UBQ"/>
    <property type="match status" value="3"/>
</dbReference>
<dbReference type="Proteomes" id="UP001420932">
    <property type="component" value="Unassembled WGS sequence"/>
</dbReference>
<feature type="domain" description="Ubiquitin-like" evidence="2">
    <location>
        <begin position="28"/>
        <end position="78"/>
    </location>
</feature>
<dbReference type="SUPFAM" id="SSF54236">
    <property type="entry name" value="Ubiquitin-like"/>
    <property type="match status" value="3"/>
</dbReference>
<dbReference type="PRINTS" id="PR00348">
    <property type="entry name" value="UBIQUITIN"/>
</dbReference>
<evidence type="ECO:0000313" key="4">
    <source>
        <dbReference type="Proteomes" id="UP001420932"/>
    </source>
</evidence>
<keyword evidence="4" id="KW-1185">Reference proteome</keyword>
<feature type="domain" description="Ubiquitin-like" evidence="2">
    <location>
        <begin position="231"/>
        <end position="284"/>
    </location>
</feature>
<evidence type="ECO:0000259" key="2">
    <source>
        <dbReference type="PROSITE" id="PS50053"/>
    </source>
</evidence>
<comment type="caution">
    <text evidence="3">The sequence shown here is derived from an EMBL/GenBank/DDBJ whole genome shotgun (WGS) entry which is preliminary data.</text>
</comment>
<dbReference type="CDD" id="cd17039">
    <property type="entry name" value="Ubl_ubiquitin_like"/>
    <property type="match status" value="2"/>
</dbReference>
<feature type="domain" description="Ubiquitin-like" evidence="2">
    <location>
        <begin position="329"/>
        <end position="388"/>
    </location>
</feature>
<dbReference type="AlphaFoldDB" id="A0AAP0PZ92"/>
<dbReference type="InterPro" id="IPR029071">
    <property type="entry name" value="Ubiquitin-like_domsf"/>
</dbReference>
<dbReference type="InterPro" id="IPR050158">
    <property type="entry name" value="Ubiquitin_ubiquitin-like"/>
</dbReference>
<protein>
    <recommendedName>
        <fullName evidence="2">Ubiquitin-like domain-containing protein</fullName>
    </recommendedName>
</protein>
<dbReference type="PANTHER" id="PTHR10666">
    <property type="entry name" value="UBIQUITIN"/>
    <property type="match status" value="1"/>
</dbReference>
<sequence>MVLVADQSVEGDGQQMESLPFELNGRRLQIHVTSPAGSIPVEIAPTDTVNDLKQKIFEKVKVIPDDQRLVMGNSLVEDGVVFDRVLAILDRRPELANRLLLARHEAAPGGPDTGTVHVTIIMVKRLRGGGNAVFHEFQLQSGSLDSDCDSDANTVSDQVQGRQRSRLIMPDISNENKNLKNDEETLKENFPKSIKLIDDTYIGMILQLGVAVSVHSVANDAPFAGHHYFRFKFFVSAIVCGSTSVEVGVSDTLRDLKQKVFASEEIDPGNQRFMFGGNCLIDDEVAVVDQMNAILAKQSSPLLRLTFKLKGGEDDGEEKEPFKLNGRRLQIHVVSLTAREIPVVITPTDTLLHLNQKILDTEKIPIDQQRLIFGDSQLSDGIVFDQVNAILAR</sequence>
<dbReference type="Gene3D" id="3.10.20.90">
    <property type="entry name" value="Phosphatidylinositol 3-kinase Catalytic Subunit, Chain A, domain 1"/>
    <property type="match status" value="3"/>
</dbReference>
<reference evidence="3 4" key="1">
    <citation type="submission" date="2024-01" db="EMBL/GenBank/DDBJ databases">
        <title>Genome assemblies of Stephania.</title>
        <authorList>
            <person name="Yang L."/>
        </authorList>
    </citation>
    <scope>NUCLEOTIDE SEQUENCE [LARGE SCALE GENOMIC DNA]</scope>
    <source>
        <strain evidence="3">YNDBR</strain>
        <tissue evidence="3">Leaf</tissue>
    </source>
</reference>
<organism evidence="3 4">
    <name type="scientific">Stephania yunnanensis</name>
    <dbReference type="NCBI Taxonomy" id="152371"/>
    <lineage>
        <taxon>Eukaryota</taxon>
        <taxon>Viridiplantae</taxon>
        <taxon>Streptophyta</taxon>
        <taxon>Embryophyta</taxon>
        <taxon>Tracheophyta</taxon>
        <taxon>Spermatophyta</taxon>
        <taxon>Magnoliopsida</taxon>
        <taxon>Ranunculales</taxon>
        <taxon>Menispermaceae</taxon>
        <taxon>Menispermoideae</taxon>
        <taxon>Cissampelideae</taxon>
        <taxon>Stephania</taxon>
    </lineage>
</organism>
<dbReference type="EMBL" id="JBBNAF010000003">
    <property type="protein sequence ID" value="KAK9160044.1"/>
    <property type="molecule type" value="Genomic_DNA"/>
</dbReference>
<gene>
    <name evidence="3" type="ORF">Syun_006385</name>
</gene>
<evidence type="ECO:0000313" key="3">
    <source>
        <dbReference type="EMBL" id="KAK9160044.1"/>
    </source>
</evidence>